<dbReference type="PANTHER" id="PTHR35463">
    <property type="entry name" value="TRANSMEMBRANE PROTEIN"/>
    <property type="match status" value="1"/>
</dbReference>
<evidence type="ECO:0000256" key="1">
    <source>
        <dbReference type="SAM" id="MobiDB-lite"/>
    </source>
</evidence>
<evidence type="ECO:0000256" key="2">
    <source>
        <dbReference type="SAM" id="Phobius"/>
    </source>
</evidence>
<feature type="compositionally biased region" description="Basic and acidic residues" evidence="1">
    <location>
        <begin position="186"/>
        <end position="196"/>
    </location>
</feature>
<dbReference type="EMBL" id="JAYMYR010000001">
    <property type="protein sequence ID" value="KAK7381490.1"/>
    <property type="molecule type" value="Genomic_DNA"/>
</dbReference>
<accession>A0AAN9NZC9</accession>
<keyword evidence="2" id="KW-1133">Transmembrane helix</keyword>
<feature type="compositionally biased region" description="Polar residues" evidence="1">
    <location>
        <begin position="172"/>
        <end position="185"/>
    </location>
</feature>
<sequence length="196" mass="22203">MDVVSYSEKFCVFRKTLLFETVKGIYHTLFYIFGLSYSLEALKEKTKNEVKFDIMSVRVLLLVLLIMVCFCVCTANADDEVQETKPSLREWQRLKSAYSAYVGLFSPSSVAQSGWYTMLKNLLNHAYLRLFPPNIDFRREEKEEGEGGAGEKAIEALGNSLENAAKSAAQTLHNVKNTFSPSHSQSDTDTKTHHEL</sequence>
<protein>
    <submittedName>
        <fullName evidence="3">Uncharacterized protein</fullName>
    </submittedName>
</protein>
<dbReference type="Proteomes" id="UP001374584">
    <property type="component" value="Unassembled WGS sequence"/>
</dbReference>
<gene>
    <name evidence="3" type="ORF">VNO80_00034</name>
</gene>
<dbReference type="PANTHER" id="PTHR35463:SF11">
    <property type="entry name" value="TRANSMEMBRANE PROTEIN"/>
    <property type="match status" value="1"/>
</dbReference>
<proteinExistence type="predicted"/>
<comment type="caution">
    <text evidence="3">The sequence shown here is derived from an EMBL/GenBank/DDBJ whole genome shotgun (WGS) entry which is preliminary data.</text>
</comment>
<feature type="transmembrane region" description="Helical" evidence="2">
    <location>
        <begin position="97"/>
        <end position="119"/>
    </location>
</feature>
<evidence type="ECO:0000313" key="4">
    <source>
        <dbReference type="Proteomes" id="UP001374584"/>
    </source>
</evidence>
<evidence type="ECO:0000313" key="3">
    <source>
        <dbReference type="EMBL" id="KAK7381490.1"/>
    </source>
</evidence>
<feature type="transmembrane region" description="Helical" evidence="2">
    <location>
        <begin position="24"/>
        <end position="42"/>
    </location>
</feature>
<dbReference type="AlphaFoldDB" id="A0AAN9NZC9"/>
<keyword evidence="2" id="KW-0812">Transmembrane</keyword>
<feature type="transmembrane region" description="Helical" evidence="2">
    <location>
        <begin position="54"/>
        <end position="77"/>
    </location>
</feature>
<name>A0AAN9NZC9_PHACN</name>
<feature type="region of interest" description="Disordered" evidence="1">
    <location>
        <begin position="172"/>
        <end position="196"/>
    </location>
</feature>
<organism evidence="3 4">
    <name type="scientific">Phaseolus coccineus</name>
    <name type="common">Scarlet runner bean</name>
    <name type="synonym">Phaseolus multiflorus</name>
    <dbReference type="NCBI Taxonomy" id="3886"/>
    <lineage>
        <taxon>Eukaryota</taxon>
        <taxon>Viridiplantae</taxon>
        <taxon>Streptophyta</taxon>
        <taxon>Embryophyta</taxon>
        <taxon>Tracheophyta</taxon>
        <taxon>Spermatophyta</taxon>
        <taxon>Magnoliopsida</taxon>
        <taxon>eudicotyledons</taxon>
        <taxon>Gunneridae</taxon>
        <taxon>Pentapetalae</taxon>
        <taxon>rosids</taxon>
        <taxon>fabids</taxon>
        <taxon>Fabales</taxon>
        <taxon>Fabaceae</taxon>
        <taxon>Papilionoideae</taxon>
        <taxon>50 kb inversion clade</taxon>
        <taxon>NPAAA clade</taxon>
        <taxon>indigoferoid/millettioid clade</taxon>
        <taxon>Phaseoleae</taxon>
        <taxon>Phaseolus</taxon>
    </lineage>
</organism>
<reference evidence="3 4" key="1">
    <citation type="submission" date="2024-01" db="EMBL/GenBank/DDBJ databases">
        <title>The genomes of 5 underutilized Papilionoideae crops provide insights into root nodulation and disease resistanc.</title>
        <authorList>
            <person name="Jiang F."/>
        </authorList>
    </citation>
    <scope>NUCLEOTIDE SEQUENCE [LARGE SCALE GENOMIC DNA]</scope>
    <source>
        <strain evidence="3">JINMINGXINNONG_FW02</strain>
        <tissue evidence="3">Leaves</tissue>
    </source>
</reference>
<keyword evidence="2" id="KW-0472">Membrane</keyword>
<keyword evidence="4" id="KW-1185">Reference proteome</keyword>